<dbReference type="InterPro" id="IPR005746">
    <property type="entry name" value="Thioredoxin"/>
</dbReference>
<evidence type="ECO:0000259" key="9">
    <source>
        <dbReference type="PROSITE" id="PS51352"/>
    </source>
</evidence>
<keyword evidence="7" id="KW-0676">Redox-active center</keyword>
<dbReference type="InterPro" id="IPR017937">
    <property type="entry name" value="Thioredoxin_CS"/>
</dbReference>
<dbReference type="GO" id="GO:0005829">
    <property type="term" value="C:cytosol"/>
    <property type="evidence" value="ECO:0007669"/>
    <property type="project" value="TreeGrafter"/>
</dbReference>
<reference evidence="10 11" key="1">
    <citation type="submission" date="2017-05" db="EMBL/GenBank/DDBJ databases">
        <title>Complete and WGS of Bordetella genogroups.</title>
        <authorList>
            <person name="Spilker T."/>
            <person name="LiPuma J."/>
        </authorList>
    </citation>
    <scope>NUCLEOTIDE SEQUENCE [LARGE SCALE GENOMIC DNA]</scope>
    <source>
        <strain evidence="10 11">AU7206</strain>
    </source>
</reference>
<dbReference type="RefSeq" id="WP_086079177.1">
    <property type="nucleotide sequence ID" value="NZ_CP021111.1"/>
</dbReference>
<dbReference type="NCBIfam" id="TIGR01068">
    <property type="entry name" value="thioredoxin"/>
    <property type="match status" value="1"/>
</dbReference>
<dbReference type="STRING" id="463040.CAL15_14080"/>
<dbReference type="Gene3D" id="3.40.30.10">
    <property type="entry name" value="Glutaredoxin"/>
    <property type="match status" value="1"/>
</dbReference>
<dbReference type="GO" id="GO:0042597">
    <property type="term" value="C:periplasmic space"/>
    <property type="evidence" value="ECO:0007669"/>
    <property type="project" value="UniProtKB-SubCell"/>
</dbReference>
<comment type="similarity">
    <text evidence="2">Belongs to the thioredoxin family.</text>
</comment>
<keyword evidence="6" id="KW-1015">Disulfide bond</keyword>
<keyword evidence="4" id="KW-0574">Periplasm</keyword>
<gene>
    <name evidence="10" type="ORF">CAL15_14080</name>
</gene>
<dbReference type="KEGG" id="bgm:CAL15_14080"/>
<feature type="domain" description="Thioredoxin" evidence="9">
    <location>
        <begin position="1"/>
        <end position="105"/>
    </location>
</feature>
<dbReference type="CDD" id="cd02947">
    <property type="entry name" value="TRX_family"/>
    <property type="match status" value="1"/>
</dbReference>
<name>A0A1W6ZDG2_9BORD</name>
<accession>A0A1W6ZDG2</accession>
<evidence type="ECO:0000256" key="5">
    <source>
        <dbReference type="ARBA" id="ARBA00022982"/>
    </source>
</evidence>
<dbReference type="OrthoDB" id="9790390at2"/>
<dbReference type="Proteomes" id="UP000194161">
    <property type="component" value="Chromosome"/>
</dbReference>
<dbReference type="PROSITE" id="PS00194">
    <property type="entry name" value="THIOREDOXIN_1"/>
    <property type="match status" value="1"/>
</dbReference>
<protein>
    <recommendedName>
        <fullName evidence="8">Thioredoxin</fullName>
    </recommendedName>
</protein>
<evidence type="ECO:0000313" key="11">
    <source>
        <dbReference type="Proteomes" id="UP000194161"/>
    </source>
</evidence>
<evidence type="ECO:0000313" key="10">
    <source>
        <dbReference type="EMBL" id="ARP95413.1"/>
    </source>
</evidence>
<evidence type="ECO:0000256" key="1">
    <source>
        <dbReference type="ARBA" id="ARBA00004418"/>
    </source>
</evidence>
<dbReference type="InterPro" id="IPR036249">
    <property type="entry name" value="Thioredoxin-like_sf"/>
</dbReference>
<dbReference type="PANTHER" id="PTHR45663">
    <property type="entry name" value="GEO12009P1"/>
    <property type="match status" value="1"/>
</dbReference>
<evidence type="ECO:0000256" key="3">
    <source>
        <dbReference type="ARBA" id="ARBA00022448"/>
    </source>
</evidence>
<dbReference type="GO" id="GO:0015035">
    <property type="term" value="F:protein-disulfide reductase activity"/>
    <property type="evidence" value="ECO:0007669"/>
    <property type="project" value="UniProtKB-UniRule"/>
</dbReference>
<dbReference type="PRINTS" id="PR00421">
    <property type="entry name" value="THIOREDOXIN"/>
</dbReference>
<dbReference type="PANTHER" id="PTHR45663:SF40">
    <property type="entry name" value="THIOREDOXIN 2"/>
    <property type="match status" value="1"/>
</dbReference>
<dbReference type="PROSITE" id="PS51352">
    <property type="entry name" value="THIOREDOXIN_2"/>
    <property type="match status" value="1"/>
</dbReference>
<dbReference type="Pfam" id="PF00085">
    <property type="entry name" value="Thioredoxin"/>
    <property type="match status" value="1"/>
</dbReference>
<evidence type="ECO:0000256" key="6">
    <source>
        <dbReference type="ARBA" id="ARBA00023157"/>
    </source>
</evidence>
<evidence type="ECO:0000256" key="8">
    <source>
        <dbReference type="NCBIfam" id="TIGR01068"/>
    </source>
</evidence>
<dbReference type="AlphaFoldDB" id="A0A1W6ZDG2"/>
<proteinExistence type="inferred from homology"/>
<dbReference type="InterPro" id="IPR013766">
    <property type="entry name" value="Thioredoxin_domain"/>
</dbReference>
<evidence type="ECO:0000256" key="2">
    <source>
        <dbReference type="ARBA" id="ARBA00008987"/>
    </source>
</evidence>
<sequence>MSIVELTKDSFQDAISPDGTLIVDFWAPWCGPCKGFAPVFEQAATEHTDVTFAKVNTDLEQELAGALGIRSIPTLMVFREQVLLFSQPGALSAGQLNELLTKVKEVDMAQVHKDIADARAKSDGAGGDSTVG</sequence>
<comment type="subcellular location">
    <subcellularLocation>
        <location evidence="1">Periplasm</location>
    </subcellularLocation>
</comment>
<keyword evidence="3" id="KW-0813">Transport</keyword>
<keyword evidence="5" id="KW-0249">Electron transport</keyword>
<evidence type="ECO:0000256" key="4">
    <source>
        <dbReference type="ARBA" id="ARBA00022764"/>
    </source>
</evidence>
<dbReference type="SUPFAM" id="SSF52833">
    <property type="entry name" value="Thioredoxin-like"/>
    <property type="match status" value="1"/>
</dbReference>
<organism evidence="10 11">
    <name type="scientific">Bordetella genomosp. 13</name>
    <dbReference type="NCBI Taxonomy" id="463040"/>
    <lineage>
        <taxon>Bacteria</taxon>
        <taxon>Pseudomonadati</taxon>
        <taxon>Pseudomonadota</taxon>
        <taxon>Betaproteobacteria</taxon>
        <taxon>Burkholderiales</taxon>
        <taxon>Alcaligenaceae</taxon>
        <taxon>Bordetella</taxon>
    </lineage>
</organism>
<dbReference type="EMBL" id="CP021111">
    <property type="protein sequence ID" value="ARP95413.1"/>
    <property type="molecule type" value="Genomic_DNA"/>
</dbReference>
<evidence type="ECO:0000256" key="7">
    <source>
        <dbReference type="ARBA" id="ARBA00023284"/>
    </source>
</evidence>
<keyword evidence="11" id="KW-1185">Reference proteome</keyword>